<dbReference type="OrthoDB" id="1757636at2"/>
<organism evidence="2 3">
    <name type="scientific">Clostridium celatum DSM 1785</name>
    <dbReference type="NCBI Taxonomy" id="545697"/>
    <lineage>
        <taxon>Bacteria</taxon>
        <taxon>Bacillati</taxon>
        <taxon>Bacillota</taxon>
        <taxon>Clostridia</taxon>
        <taxon>Eubacteriales</taxon>
        <taxon>Clostridiaceae</taxon>
        <taxon>Clostridium</taxon>
    </lineage>
</organism>
<reference evidence="2 3" key="1">
    <citation type="submission" date="2012-05" db="EMBL/GenBank/DDBJ databases">
        <authorList>
            <person name="Weinstock G."/>
            <person name="Sodergren E."/>
            <person name="Lobos E.A."/>
            <person name="Fulton L."/>
            <person name="Fulton R."/>
            <person name="Courtney L."/>
            <person name="Fronick C."/>
            <person name="O'Laughlin M."/>
            <person name="Godfrey J."/>
            <person name="Wilson R.M."/>
            <person name="Miner T."/>
            <person name="Farmer C."/>
            <person name="Delehaunty K."/>
            <person name="Cordes M."/>
            <person name="Minx P."/>
            <person name="Tomlinson C."/>
            <person name="Chen J."/>
            <person name="Wollam A."/>
            <person name="Pepin K.H."/>
            <person name="Bhonagiri V."/>
            <person name="Zhang X."/>
            <person name="Suruliraj S."/>
            <person name="Warren W."/>
            <person name="Mitreva M."/>
            <person name="Mardis E.R."/>
            <person name="Wilson R.K."/>
        </authorList>
    </citation>
    <scope>NUCLEOTIDE SEQUENCE [LARGE SCALE GENOMIC DNA]</scope>
    <source>
        <strain evidence="2 3">DSM 1785</strain>
    </source>
</reference>
<accession>L1Q862</accession>
<protein>
    <submittedName>
        <fullName evidence="2">Uncharacterized protein</fullName>
    </submittedName>
</protein>
<dbReference type="HOGENOM" id="CLU_2506845_0_0_9"/>
<evidence type="ECO:0000256" key="1">
    <source>
        <dbReference type="SAM" id="Coils"/>
    </source>
</evidence>
<proteinExistence type="predicted"/>
<evidence type="ECO:0000313" key="3">
    <source>
        <dbReference type="Proteomes" id="UP000010420"/>
    </source>
</evidence>
<gene>
    <name evidence="2" type="ORF">HMPREF0216_02850</name>
</gene>
<comment type="caution">
    <text evidence="2">The sequence shown here is derived from an EMBL/GenBank/DDBJ whole genome shotgun (WGS) entry which is preliminary data.</text>
</comment>
<dbReference type="AlphaFoldDB" id="L1Q862"/>
<evidence type="ECO:0000313" key="2">
    <source>
        <dbReference type="EMBL" id="EKY23890.1"/>
    </source>
</evidence>
<keyword evidence="1" id="KW-0175">Coiled coil</keyword>
<sequence length="85" mass="9650">MAIVIKKNKELIVADEKLQEFIDMGYTQIDEKGKVIKAGKVNTIAAYQAENTQLKEEIDKLKAENIKLKKELESKDQEKKSKGKA</sequence>
<feature type="coiled-coil region" evidence="1">
    <location>
        <begin position="44"/>
        <end position="78"/>
    </location>
</feature>
<dbReference type="PATRIC" id="fig|545697.3.peg.2801"/>
<dbReference type="RefSeq" id="WP_005215086.1">
    <property type="nucleotide sequence ID" value="NZ_KB291681.1"/>
</dbReference>
<keyword evidence="3" id="KW-1185">Reference proteome</keyword>
<dbReference type="STRING" id="545697.HMPREF0216_02850"/>
<name>L1Q862_9CLOT</name>
<dbReference type="Proteomes" id="UP000010420">
    <property type="component" value="Unassembled WGS sequence"/>
</dbReference>
<dbReference type="EMBL" id="AMEZ01000092">
    <property type="protein sequence ID" value="EKY23890.1"/>
    <property type="molecule type" value="Genomic_DNA"/>
</dbReference>